<proteinExistence type="predicted"/>
<sequence>MLMTQFVILKGNRNGNLIERTKKYYRQLCSQDTSKETIWKKNLPKEYSRQDLYSPKKTAKEDLLKKTQKCSPTQLYSQREHRARTVERRQNAIDTIWHSQEQQTRTYERTQKYSRHNLYSQETETHETNIRVSKAKTNLLKRTQNTLKMCLKTTNL</sequence>
<accession>A0A4Y2VWZ8</accession>
<evidence type="ECO:0000313" key="1">
    <source>
        <dbReference type="EMBL" id="GBO29252.1"/>
    </source>
</evidence>
<comment type="caution">
    <text evidence="1">The sequence shown here is derived from an EMBL/GenBank/DDBJ whole genome shotgun (WGS) entry which is preliminary data.</text>
</comment>
<keyword evidence="2" id="KW-1185">Reference proteome</keyword>
<evidence type="ECO:0000313" key="2">
    <source>
        <dbReference type="Proteomes" id="UP000499080"/>
    </source>
</evidence>
<name>A0A4Y2VWZ8_ARAVE</name>
<gene>
    <name evidence="1" type="ORF">AVEN_128803_1</name>
</gene>
<protein>
    <submittedName>
        <fullName evidence="1">Uncharacterized protein</fullName>
    </submittedName>
</protein>
<dbReference type="EMBL" id="BGPR01052420">
    <property type="protein sequence ID" value="GBO29252.1"/>
    <property type="molecule type" value="Genomic_DNA"/>
</dbReference>
<organism evidence="1 2">
    <name type="scientific">Araneus ventricosus</name>
    <name type="common">Orbweaver spider</name>
    <name type="synonym">Epeira ventricosa</name>
    <dbReference type="NCBI Taxonomy" id="182803"/>
    <lineage>
        <taxon>Eukaryota</taxon>
        <taxon>Metazoa</taxon>
        <taxon>Ecdysozoa</taxon>
        <taxon>Arthropoda</taxon>
        <taxon>Chelicerata</taxon>
        <taxon>Arachnida</taxon>
        <taxon>Araneae</taxon>
        <taxon>Araneomorphae</taxon>
        <taxon>Entelegynae</taxon>
        <taxon>Araneoidea</taxon>
        <taxon>Araneidae</taxon>
        <taxon>Araneus</taxon>
    </lineage>
</organism>
<reference evidence="1 2" key="1">
    <citation type="journal article" date="2019" name="Sci. Rep.">
        <title>Orb-weaving spider Araneus ventricosus genome elucidates the spidroin gene catalogue.</title>
        <authorList>
            <person name="Kono N."/>
            <person name="Nakamura H."/>
            <person name="Ohtoshi R."/>
            <person name="Moran D.A.P."/>
            <person name="Shinohara A."/>
            <person name="Yoshida Y."/>
            <person name="Fujiwara M."/>
            <person name="Mori M."/>
            <person name="Tomita M."/>
            <person name="Arakawa K."/>
        </authorList>
    </citation>
    <scope>NUCLEOTIDE SEQUENCE [LARGE SCALE GENOMIC DNA]</scope>
</reference>
<dbReference type="AlphaFoldDB" id="A0A4Y2VWZ8"/>
<dbReference type="Proteomes" id="UP000499080">
    <property type="component" value="Unassembled WGS sequence"/>
</dbReference>